<dbReference type="Gene3D" id="3.10.129.10">
    <property type="entry name" value="Hotdog Thioesterase"/>
    <property type="match status" value="1"/>
</dbReference>
<keyword evidence="15" id="KW-0966">Cell projection</keyword>
<evidence type="ECO:0000256" key="6">
    <source>
        <dbReference type="ARBA" id="ARBA00022490"/>
    </source>
</evidence>
<dbReference type="GO" id="GO:0005743">
    <property type="term" value="C:mitochondrial inner membrane"/>
    <property type="evidence" value="ECO:0007669"/>
    <property type="project" value="UniProtKB-SubCell"/>
</dbReference>
<comment type="catalytic activity">
    <reaction evidence="16">
        <text>(5Z,8Z,11Z,14Z)-eicosatetraenoyl-CoA + H2O = (5Z,8Z,11Z,14Z)-eicosatetraenoate + CoA + H(+)</text>
        <dbReference type="Rhea" id="RHEA:40151"/>
        <dbReference type="ChEBI" id="CHEBI:15377"/>
        <dbReference type="ChEBI" id="CHEBI:15378"/>
        <dbReference type="ChEBI" id="CHEBI:32395"/>
        <dbReference type="ChEBI" id="CHEBI:57287"/>
        <dbReference type="ChEBI" id="CHEBI:57368"/>
    </reaction>
    <physiologicalReaction direction="left-to-right" evidence="16">
        <dbReference type="Rhea" id="RHEA:40152"/>
    </physiologicalReaction>
</comment>
<evidence type="ECO:0000256" key="18">
    <source>
        <dbReference type="ARBA" id="ARBA00038456"/>
    </source>
</evidence>
<evidence type="ECO:0000256" key="10">
    <source>
        <dbReference type="ARBA" id="ARBA00022832"/>
    </source>
</evidence>
<dbReference type="PANTHER" id="PTHR12418">
    <property type="entry name" value="ACYL-COENZYME A THIOESTERASE THEM4"/>
    <property type="match status" value="1"/>
</dbReference>
<keyword evidence="14" id="KW-0472">Membrane</keyword>
<evidence type="ECO:0000256" key="14">
    <source>
        <dbReference type="ARBA" id="ARBA00023136"/>
    </source>
</evidence>
<dbReference type="InParanoid" id="A0A6I8P359"/>
<comment type="catalytic activity">
    <reaction evidence="26">
        <text>tetradecanoyl-CoA + H2O = tetradecanoate + CoA + H(+)</text>
        <dbReference type="Rhea" id="RHEA:40119"/>
        <dbReference type="ChEBI" id="CHEBI:15377"/>
        <dbReference type="ChEBI" id="CHEBI:15378"/>
        <dbReference type="ChEBI" id="CHEBI:30807"/>
        <dbReference type="ChEBI" id="CHEBI:57287"/>
        <dbReference type="ChEBI" id="CHEBI:57385"/>
    </reaction>
    <physiologicalReaction direction="left-to-right" evidence="26">
        <dbReference type="Rhea" id="RHEA:40120"/>
    </physiologicalReaction>
</comment>
<dbReference type="InterPro" id="IPR029069">
    <property type="entry name" value="HotDog_dom_sf"/>
</dbReference>
<dbReference type="OMA" id="MFYNDVE"/>
<dbReference type="GeneTree" id="ENSGT00940000160047"/>
<reference evidence="29 30" key="1">
    <citation type="journal article" date="2008" name="Nature">
        <title>Genome analysis of the platypus reveals unique signatures of evolution.</title>
        <authorList>
            <person name="Warren W.C."/>
            <person name="Hillier L.W."/>
            <person name="Marshall Graves J.A."/>
            <person name="Birney E."/>
            <person name="Ponting C.P."/>
            <person name="Grutzner F."/>
            <person name="Belov K."/>
            <person name="Miller W."/>
            <person name="Clarke L."/>
            <person name="Chinwalla A.T."/>
            <person name="Yang S.P."/>
            <person name="Heger A."/>
            <person name="Locke D.P."/>
            <person name="Miethke P."/>
            <person name="Waters P.D."/>
            <person name="Veyrunes F."/>
            <person name="Fulton L."/>
            <person name="Fulton B."/>
            <person name="Graves T."/>
            <person name="Wallis J."/>
            <person name="Puente X.S."/>
            <person name="Lopez-Otin C."/>
            <person name="Ordonez G.R."/>
            <person name="Eichler E.E."/>
            <person name="Chen L."/>
            <person name="Cheng Z."/>
            <person name="Deakin J.E."/>
            <person name="Alsop A."/>
            <person name="Thompson K."/>
            <person name="Kirby P."/>
            <person name="Papenfuss A.T."/>
            <person name="Wakefield M.J."/>
            <person name="Olender T."/>
            <person name="Lancet D."/>
            <person name="Huttley G.A."/>
            <person name="Smit A.F."/>
            <person name="Pask A."/>
            <person name="Temple-Smith P."/>
            <person name="Batzer M.A."/>
            <person name="Walker J.A."/>
            <person name="Konkel M.K."/>
            <person name="Harris R.S."/>
            <person name="Whittington C.M."/>
            <person name="Wong E.S."/>
            <person name="Gemmell N.J."/>
            <person name="Buschiazzo E."/>
            <person name="Vargas Jentzsch I.M."/>
            <person name="Merkel A."/>
            <person name="Schmitz J."/>
            <person name="Zemann A."/>
            <person name="Churakov G."/>
            <person name="Kriegs J.O."/>
            <person name="Brosius J."/>
            <person name="Murchison E.P."/>
            <person name="Sachidanandam R."/>
            <person name="Smith C."/>
            <person name="Hannon G.J."/>
            <person name="Tsend-Ayush E."/>
            <person name="McMillan D."/>
            <person name="Attenborough R."/>
            <person name="Rens W."/>
            <person name="Ferguson-Smith M."/>
            <person name="Lefevre C.M."/>
            <person name="Sharp J.A."/>
            <person name="Nicholas K.R."/>
            <person name="Ray D.A."/>
            <person name="Kube M."/>
            <person name="Reinhardt R."/>
            <person name="Pringle T.H."/>
            <person name="Taylor J."/>
            <person name="Jones R.C."/>
            <person name="Nixon B."/>
            <person name="Dacheux J.L."/>
            <person name="Niwa H."/>
            <person name="Sekita Y."/>
            <person name="Huang X."/>
            <person name="Stark A."/>
            <person name="Kheradpour P."/>
            <person name="Kellis M."/>
            <person name="Flicek P."/>
            <person name="Chen Y."/>
            <person name="Webber C."/>
            <person name="Hardison R."/>
            <person name="Nelson J."/>
            <person name="Hallsworth-Pepin K."/>
            <person name="Delehaunty K."/>
            <person name="Markovic C."/>
            <person name="Minx P."/>
            <person name="Feng Y."/>
            <person name="Kremitzki C."/>
            <person name="Mitreva M."/>
            <person name="Glasscock J."/>
            <person name="Wylie T."/>
            <person name="Wohldmann P."/>
            <person name="Thiru P."/>
            <person name="Nhan M.N."/>
            <person name="Pohl C.S."/>
            <person name="Smith S.M."/>
            <person name="Hou S."/>
            <person name="Nefedov M."/>
            <person name="de Jong P.J."/>
            <person name="Renfree M.B."/>
            <person name="Mardis E.R."/>
            <person name="Wilson R.K."/>
        </authorList>
    </citation>
    <scope>NUCLEOTIDE SEQUENCE [LARGE SCALE GENOMIC DNA]</scope>
    <source>
        <strain evidence="29 30">Glennie</strain>
    </source>
</reference>
<evidence type="ECO:0000256" key="23">
    <source>
        <dbReference type="ARBA" id="ARBA00047734"/>
    </source>
</evidence>
<evidence type="ECO:0000256" key="25">
    <source>
        <dbReference type="ARBA" id="ARBA00048074"/>
    </source>
</evidence>
<evidence type="ECO:0000256" key="24">
    <source>
        <dbReference type="ARBA" id="ARBA00047969"/>
    </source>
</evidence>
<evidence type="ECO:0000256" key="27">
    <source>
        <dbReference type="SAM" id="MobiDB-lite"/>
    </source>
</evidence>
<comment type="similarity">
    <text evidence="18">Belongs to the THEM4/THEM5 thioesterase family.</text>
</comment>
<dbReference type="GO" id="GO:0016787">
    <property type="term" value="F:hydrolase activity"/>
    <property type="evidence" value="ECO:0007669"/>
    <property type="project" value="UniProtKB-KW"/>
</dbReference>
<keyword evidence="8" id="KW-0999">Mitochondrion inner membrane</keyword>
<dbReference type="GO" id="GO:0032587">
    <property type="term" value="C:ruffle membrane"/>
    <property type="evidence" value="ECO:0007669"/>
    <property type="project" value="UniProtKB-SubCell"/>
</dbReference>
<evidence type="ECO:0000256" key="1">
    <source>
        <dbReference type="ARBA" id="ARBA00004496"/>
    </source>
</evidence>
<evidence type="ECO:0000256" key="13">
    <source>
        <dbReference type="ARBA" id="ARBA00023128"/>
    </source>
</evidence>
<keyword evidence="12" id="KW-0443">Lipid metabolism</keyword>
<evidence type="ECO:0000256" key="15">
    <source>
        <dbReference type="ARBA" id="ARBA00023273"/>
    </source>
</evidence>
<evidence type="ECO:0000256" key="5">
    <source>
        <dbReference type="ARBA" id="ARBA00022475"/>
    </source>
</evidence>
<keyword evidence="7" id="KW-0053">Apoptosis</keyword>
<dbReference type="Bgee" id="ENSOANG00000050112">
    <property type="expression patterns" value="Expressed in heart and 7 other cell types or tissues"/>
</dbReference>
<comment type="catalytic activity">
    <reaction evidence="22">
        <text>octanoyl-CoA + H2O = octanoate + CoA + H(+)</text>
        <dbReference type="Rhea" id="RHEA:30143"/>
        <dbReference type="ChEBI" id="CHEBI:15377"/>
        <dbReference type="ChEBI" id="CHEBI:15378"/>
        <dbReference type="ChEBI" id="CHEBI:25646"/>
        <dbReference type="ChEBI" id="CHEBI:57287"/>
        <dbReference type="ChEBI" id="CHEBI:57386"/>
    </reaction>
    <physiologicalReaction direction="left-to-right" evidence="22">
        <dbReference type="Rhea" id="RHEA:30144"/>
    </physiologicalReaction>
</comment>
<keyword evidence="5" id="KW-1003">Cell membrane</keyword>
<evidence type="ECO:0000256" key="17">
    <source>
        <dbReference type="ARBA" id="ARBA00037002"/>
    </source>
</evidence>
<keyword evidence="13" id="KW-0496">Mitochondrion</keyword>
<evidence type="ECO:0000256" key="4">
    <source>
        <dbReference type="ARBA" id="ARBA00004637"/>
    </source>
</evidence>
<comment type="subcellular location">
    <subcellularLocation>
        <location evidence="3">Cell projection</location>
        <location evidence="3">Ruffle membrane</location>
    </subcellularLocation>
    <subcellularLocation>
        <location evidence="1">Cytoplasm</location>
    </subcellularLocation>
    <subcellularLocation>
        <location evidence="4">Mitochondrion inner membrane</location>
        <topology evidence="4">Peripheral membrane protein</topology>
    </subcellularLocation>
    <subcellularLocation>
        <location evidence="2">Mitochondrion intermembrane space</location>
    </subcellularLocation>
</comment>
<keyword evidence="11" id="KW-0809">Transit peptide</keyword>
<reference evidence="29" key="3">
    <citation type="submission" date="2025-09" db="UniProtKB">
        <authorList>
            <consortium name="Ensembl"/>
        </authorList>
    </citation>
    <scope>IDENTIFICATION</scope>
    <source>
        <strain evidence="29">Glennie</strain>
    </source>
</reference>
<dbReference type="PANTHER" id="PTHR12418:SF19">
    <property type="entry name" value="ACYL-COENZYME A THIOESTERASE THEM4"/>
    <property type="match status" value="1"/>
</dbReference>
<evidence type="ECO:0000259" key="28">
    <source>
        <dbReference type="Pfam" id="PF03061"/>
    </source>
</evidence>
<reference evidence="29" key="2">
    <citation type="submission" date="2025-08" db="UniProtKB">
        <authorList>
            <consortium name="Ensembl"/>
        </authorList>
    </citation>
    <scope>IDENTIFICATION</scope>
    <source>
        <strain evidence="29">Glennie</strain>
    </source>
</reference>
<evidence type="ECO:0000256" key="9">
    <source>
        <dbReference type="ARBA" id="ARBA00022801"/>
    </source>
</evidence>
<evidence type="ECO:0000256" key="2">
    <source>
        <dbReference type="ARBA" id="ARBA00004569"/>
    </source>
</evidence>
<dbReference type="Ensembl" id="ENSOANT00000049463.1">
    <property type="protein sequence ID" value="ENSOANP00000048217.1"/>
    <property type="gene ID" value="ENSOANG00000050112.1"/>
</dbReference>
<evidence type="ECO:0000256" key="22">
    <source>
        <dbReference type="ARBA" id="ARBA00047588"/>
    </source>
</evidence>
<gene>
    <name evidence="29" type="primary">LOC100081588</name>
</gene>
<dbReference type="InterPro" id="IPR052365">
    <property type="entry name" value="THEM4/THEM5_acyl-CoA_thioest"/>
</dbReference>
<keyword evidence="9" id="KW-0378">Hydrolase</keyword>
<protein>
    <recommendedName>
        <fullName evidence="20">Acyl-coenzyme A thioesterase THEM4</fullName>
        <ecNumber evidence="19">3.1.2.2</ecNumber>
    </recommendedName>
    <alternativeName>
        <fullName evidence="21">Thioesterase superfamily member 4</fullName>
    </alternativeName>
</protein>
<accession>A0A6I8P359</accession>
<dbReference type="Pfam" id="PF03061">
    <property type="entry name" value="4HBT"/>
    <property type="match status" value="1"/>
</dbReference>
<feature type="region of interest" description="Disordered" evidence="27">
    <location>
        <begin position="23"/>
        <end position="46"/>
    </location>
</feature>
<feature type="domain" description="Thioesterase" evidence="28">
    <location>
        <begin position="153"/>
        <end position="225"/>
    </location>
</feature>
<dbReference type="GO" id="GO:0006631">
    <property type="term" value="P:fatty acid metabolic process"/>
    <property type="evidence" value="ECO:0007669"/>
    <property type="project" value="UniProtKB-KW"/>
</dbReference>
<evidence type="ECO:0000256" key="8">
    <source>
        <dbReference type="ARBA" id="ARBA00022792"/>
    </source>
</evidence>
<comment type="catalytic activity">
    <reaction evidence="23">
        <text>hexadecanoyl-CoA + H2O = hexadecanoate + CoA + H(+)</text>
        <dbReference type="Rhea" id="RHEA:16645"/>
        <dbReference type="ChEBI" id="CHEBI:7896"/>
        <dbReference type="ChEBI" id="CHEBI:15377"/>
        <dbReference type="ChEBI" id="CHEBI:15378"/>
        <dbReference type="ChEBI" id="CHEBI:57287"/>
        <dbReference type="ChEBI" id="CHEBI:57379"/>
        <dbReference type="EC" id="3.1.2.2"/>
    </reaction>
    <physiologicalReaction direction="left-to-right" evidence="23">
        <dbReference type="Rhea" id="RHEA:16646"/>
    </physiologicalReaction>
</comment>
<keyword evidence="6" id="KW-0963">Cytoplasm</keyword>
<evidence type="ECO:0000256" key="20">
    <source>
        <dbReference type="ARBA" id="ARBA00040123"/>
    </source>
</evidence>
<evidence type="ECO:0000313" key="29">
    <source>
        <dbReference type="Ensembl" id="ENSOANP00000048217.1"/>
    </source>
</evidence>
<sequence length="243" mass="26836">MRVGAWYRGGLLRALLTPPPARGPARLLSGEHGMAQGPASKDYSLPNTSWGRELRGLYEQYMERCKDEAWKRLPSFCDNSMFVGTIMDPTRKDRAAAPEMSMEPPKFTQPPRLFTRSIQGDGLGFEYVTFYNSDQQKAECLFQSGPFLEGAPGFVHGGAIATMIDNLMGTCAILVSGVVMTANLNINYKSPVPLGSTVVLKSQVDRLEGRKMFISCRVHSANQKTLHVEATSLFVKLDPNKNV</sequence>
<dbReference type="Proteomes" id="UP000002279">
    <property type="component" value="Chromosome X5"/>
</dbReference>
<organism evidence="29 30">
    <name type="scientific">Ornithorhynchus anatinus</name>
    <name type="common">Duckbill platypus</name>
    <dbReference type="NCBI Taxonomy" id="9258"/>
    <lineage>
        <taxon>Eukaryota</taxon>
        <taxon>Metazoa</taxon>
        <taxon>Chordata</taxon>
        <taxon>Craniata</taxon>
        <taxon>Vertebrata</taxon>
        <taxon>Euteleostomi</taxon>
        <taxon>Mammalia</taxon>
        <taxon>Monotremata</taxon>
        <taxon>Ornithorhynchidae</taxon>
        <taxon>Ornithorhynchus</taxon>
    </lineage>
</organism>
<evidence type="ECO:0000256" key="12">
    <source>
        <dbReference type="ARBA" id="ARBA00023098"/>
    </source>
</evidence>
<dbReference type="CDD" id="cd03443">
    <property type="entry name" value="PaaI_thioesterase"/>
    <property type="match status" value="1"/>
</dbReference>
<dbReference type="AlphaFoldDB" id="A0A6I8P359"/>
<comment type="catalytic activity">
    <reaction evidence="25">
        <text>dodecanoyl-CoA + H2O = dodecanoate + CoA + H(+)</text>
        <dbReference type="Rhea" id="RHEA:30135"/>
        <dbReference type="ChEBI" id="CHEBI:15377"/>
        <dbReference type="ChEBI" id="CHEBI:15378"/>
        <dbReference type="ChEBI" id="CHEBI:18262"/>
        <dbReference type="ChEBI" id="CHEBI:57287"/>
        <dbReference type="ChEBI" id="CHEBI:57375"/>
    </reaction>
    <physiologicalReaction direction="left-to-right" evidence="25">
        <dbReference type="Rhea" id="RHEA:30136"/>
    </physiologicalReaction>
</comment>
<evidence type="ECO:0000256" key="7">
    <source>
        <dbReference type="ARBA" id="ARBA00022703"/>
    </source>
</evidence>
<proteinExistence type="inferred from homology"/>
<evidence type="ECO:0000256" key="16">
    <source>
        <dbReference type="ARBA" id="ARBA00035852"/>
    </source>
</evidence>
<name>A0A6I8P359_ORNAN</name>
<evidence type="ECO:0000313" key="30">
    <source>
        <dbReference type="Proteomes" id="UP000002279"/>
    </source>
</evidence>
<evidence type="ECO:0000256" key="26">
    <source>
        <dbReference type="ARBA" id="ARBA00048180"/>
    </source>
</evidence>
<dbReference type="GO" id="GO:0006915">
    <property type="term" value="P:apoptotic process"/>
    <property type="evidence" value="ECO:0007669"/>
    <property type="project" value="UniProtKB-KW"/>
</dbReference>
<dbReference type="SUPFAM" id="SSF54637">
    <property type="entry name" value="Thioesterase/thiol ester dehydrase-isomerase"/>
    <property type="match status" value="1"/>
</dbReference>
<comment type="catalytic activity">
    <reaction evidence="24">
        <text>decanoyl-CoA + H2O = decanoate + CoA + H(+)</text>
        <dbReference type="Rhea" id="RHEA:40059"/>
        <dbReference type="ChEBI" id="CHEBI:15377"/>
        <dbReference type="ChEBI" id="CHEBI:15378"/>
        <dbReference type="ChEBI" id="CHEBI:27689"/>
        <dbReference type="ChEBI" id="CHEBI:57287"/>
        <dbReference type="ChEBI" id="CHEBI:61430"/>
    </reaction>
    <physiologicalReaction direction="left-to-right" evidence="24">
        <dbReference type="Rhea" id="RHEA:40060"/>
    </physiologicalReaction>
</comment>
<dbReference type="FunCoup" id="A0A6I8P359">
    <property type="interactions" value="720"/>
</dbReference>
<evidence type="ECO:0000256" key="3">
    <source>
        <dbReference type="ARBA" id="ARBA00004632"/>
    </source>
</evidence>
<evidence type="ECO:0000256" key="19">
    <source>
        <dbReference type="ARBA" id="ARBA00038848"/>
    </source>
</evidence>
<dbReference type="InterPro" id="IPR006683">
    <property type="entry name" value="Thioestr_dom"/>
</dbReference>
<comment type="catalytic activity">
    <reaction evidence="17">
        <text>(9Z)-octadecenoyl-CoA + H2O = (9Z)-octadecenoate + CoA + H(+)</text>
        <dbReference type="Rhea" id="RHEA:40139"/>
        <dbReference type="ChEBI" id="CHEBI:15377"/>
        <dbReference type="ChEBI" id="CHEBI:15378"/>
        <dbReference type="ChEBI" id="CHEBI:30823"/>
        <dbReference type="ChEBI" id="CHEBI:57287"/>
        <dbReference type="ChEBI" id="CHEBI:57387"/>
    </reaction>
    <physiologicalReaction direction="left-to-right" evidence="17">
        <dbReference type="Rhea" id="RHEA:40140"/>
    </physiologicalReaction>
</comment>
<keyword evidence="30" id="KW-1185">Reference proteome</keyword>
<evidence type="ECO:0000256" key="11">
    <source>
        <dbReference type="ARBA" id="ARBA00022946"/>
    </source>
</evidence>
<evidence type="ECO:0000256" key="21">
    <source>
        <dbReference type="ARBA" id="ARBA00043210"/>
    </source>
</evidence>
<dbReference type="EC" id="3.1.2.2" evidence="19"/>
<keyword evidence="10" id="KW-0276">Fatty acid metabolism</keyword>
<dbReference type="GO" id="GO:0005758">
    <property type="term" value="C:mitochondrial intermembrane space"/>
    <property type="evidence" value="ECO:0007669"/>
    <property type="project" value="UniProtKB-SubCell"/>
</dbReference>